<sequence>MASRYESRMSSSKNKKRKPKWLKRLMTAAVILIVIGGAVYYFGPKIASDQLSGYIDKEVEQNGGYENLRNAANANPEVRQFLEEGAQADPSELPFTSKEEATRVVLTKVGPGNLQKIQSMAQDGLDAGEQQEVLALAENYLSEDEILALKYVANQEINQ</sequence>
<keyword evidence="1" id="KW-1133">Transmembrane helix</keyword>
<dbReference type="Proteomes" id="UP000434639">
    <property type="component" value="Unassembled WGS sequence"/>
</dbReference>
<proteinExistence type="predicted"/>
<feature type="transmembrane region" description="Helical" evidence="1">
    <location>
        <begin position="21"/>
        <end position="42"/>
    </location>
</feature>
<organism evidence="2 3">
    <name type="scientific">Metabacillus mangrovi</name>
    <dbReference type="NCBI Taxonomy" id="1491830"/>
    <lineage>
        <taxon>Bacteria</taxon>
        <taxon>Bacillati</taxon>
        <taxon>Bacillota</taxon>
        <taxon>Bacilli</taxon>
        <taxon>Bacillales</taxon>
        <taxon>Bacillaceae</taxon>
        <taxon>Metabacillus</taxon>
    </lineage>
</organism>
<keyword evidence="1" id="KW-0472">Membrane</keyword>
<keyword evidence="1" id="KW-0812">Transmembrane</keyword>
<dbReference type="RefSeq" id="WP_155113272.1">
    <property type="nucleotide sequence ID" value="NZ_WMIB01000018.1"/>
</dbReference>
<accession>A0A7X2S6V4</accession>
<dbReference type="OrthoDB" id="2427603at2"/>
<keyword evidence="3" id="KW-1185">Reference proteome</keyword>
<evidence type="ECO:0000256" key="1">
    <source>
        <dbReference type="SAM" id="Phobius"/>
    </source>
</evidence>
<protein>
    <submittedName>
        <fullName evidence="2">Uncharacterized protein</fullName>
    </submittedName>
</protein>
<evidence type="ECO:0000313" key="2">
    <source>
        <dbReference type="EMBL" id="MTH54759.1"/>
    </source>
</evidence>
<reference evidence="2 3" key="1">
    <citation type="journal article" date="2017" name="Int. J. Syst. Evol. Microbiol.">
        <title>Bacillus mangrovi sp. nov., isolated from a sediment sample from a mangrove forest.</title>
        <authorList>
            <person name="Gupta V."/>
            <person name="Singh P.K."/>
            <person name="Korpole S."/>
            <person name="Tanuku N.R.S."/>
            <person name="Pinnaka A.K."/>
        </authorList>
    </citation>
    <scope>NUCLEOTIDE SEQUENCE [LARGE SCALE GENOMIC DNA]</scope>
    <source>
        <strain evidence="2 3">KCTC 33872</strain>
    </source>
</reference>
<name>A0A7X2S6V4_9BACI</name>
<dbReference type="EMBL" id="WMIB01000018">
    <property type="protein sequence ID" value="MTH54759.1"/>
    <property type="molecule type" value="Genomic_DNA"/>
</dbReference>
<evidence type="ECO:0000313" key="3">
    <source>
        <dbReference type="Proteomes" id="UP000434639"/>
    </source>
</evidence>
<comment type="caution">
    <text evidence="2">The sequence shown here is derived from an EMBL/GenBank/DDBJ whole genome shotgun (WGS) entry which is preliminary data.</text>
</comment>
<dbReference type="AlphaFoldDB" id="A0A7X2S6V4"/>
<gene>
    <name evidence="2" type="ORF">GKZ89_15250</name>
</gene>